<dbReference type="InterPro" id="IPR005123">
    <property type="entry name" value="Oxoglu/Fe-dep_dioxygenase_dom"/>
</dbReference>
<dbReference type="InterPro" id="IPR044861">
    <property type="entry name" value="IPNS-like_FE2OG_OXY"/>
</dbReference>
<evidence type="ECO:0000256" key="1">
    <source>
        <dbReference type="ARBA" id="ARBA00001961"/>
    </source>
</evidence>
<evidence type="ECO:0000259" key="3">
    <source>
        <dbReference type="PROSITE" id="PS51471"/>
    </source>
</evidence>
<sequence>MQYSKALSDPPLKERYGAFLSNSSNLQCSEVMEECELPLIDISTLRMTDDEEERRPCASAIAKAATEWGFFIVINHGIRSELLKEMRKEQQRLFAKPFEEKSSKILKGTYSWGNPMAKSLTQLPWSENFLVPLKMIIEDQEWCSLEFSSLRETMEKLGSAMTDLAHVLARVLAENLGFPGDFIAEKCSMSTNYFRLNHYPPCPHSLGTFGLLPHTDSDFLTILSQDQVGGLQLRKDSSWYAVKPNQDALIVNIGDLFQAWSNDFYKSVEHKVMSNSEADRYSVAYFLCPSMDSIIGSYSEPSHYKQFTFGDFKKQVEEDKRRTGNKVGLPMFRL</sequence>
<dbReference type="EMBL" id="JACMSC010000009">
    <property type="protein sequence ID" value="KAG6506895.1"/>
    <property type="molecule type" value="Genomic_DNA"/>
</dbReference>
<comment type="similarity">
    <text evidence="2">Belongs to the iron/ascorbate-dependent oxidoreductase family.</text>
</comment>
<dbReference type="PROSITE" id="PS51471">
    <property type="entry name" value="FE2OG_OXY"/>
    <property type="match status" value="1"/>
</dbReference>
<dbReference type="AlphaFoldDB" id="A0A8J5GNI3"/>
<dbReference type="InterPro" id="IPR050231">
    <property type="entry name" value="Iron_ascorbate_oxido_reductase"/>
</dbReference>
<name>A0A8J5GNI3_ZINOF</name>
<keyword evidence="2" id="KW-0408">Iron</keyword>
<dbReference type="InterPro" id="IPR026992">
    <property type="entry name" value="DIOX_N"/>
</dbReference>
<protein>
    <recommendedName>
        <fullName evidence="3">Fe2OG dioxygenase domain-containing protein</fullName>
    </recommendedName>
</protein>
<comment type="caution">
    <text evidence="4">The sequence shown here is derived from an EMBL/GenBank/DDBJ whole genome shotgun (WGS) entry which is preliminary data.</text>
</comment>
<dbReference type="PANTHER" id="PTHR47990">
    <property type="entry name" value="2-OXOGLUTARATE (2OG) AND FE(II)-DEPENDENT OXYGENASE SUPERFAMILY PROTEIN-RELATED"/>
    <property type="match status" value="1"/>
</dbReference>
<dbReference type="GO" id="GO:0016491">
    <property type="term" value="F:oxidoreductase activity"/>
    <property type="evidence" value="ECO:0007669"/>
    <property type="project" value="UniProtKB-KW"/>
</dbReference>
<accession>A0A8J5GNI3</accession>
<evidence type="ECO:0000256" key="2">
    <source>
        <dbReference type="RuleBase" id="RU003682"/>
    </source>
</evidence>
<keyword evidence="2" id="KW-0479">Metal-binding</keyword>
<dbReference type="Pfam" id="PF03171">
    <property type="entry name" value="2OG-FeII_Oxy"/>
    <property type="match status" value="1"/>
</dbReference>
<keyword evidence="2" id="KW-0560">Oxidoreductase</keyword>
<dbReference type="Proteomes" id="UP000734854">
    <property type="component" value="Unassembled WGS sequence"/>
</dbReference>
<organism evidence="4 5">
    <name type="scientific">Zingiber officinale</name>
    <name type="common">Ginger</name>
    <name type="synonym">Amomum zingiber</name>
    <dbReference type="NCBI Taxonomy" id="94328"/>
    <lineage>
        <taxon>Eukaryota</taxon>
        <taxon>Viridiplantae</taxon>
        <taxon>Streptophyta</taxon>
        <taxon>Embryophyta</taxon>
        <taxon>Tracheophyta</taxon>
        <taxon>Spermatophyta</taxon>
        <taxon>Magnoliopsida</taxon>
        <taxon>Liliopsida</taxon>
        <taxon>Zingiberales</taxon>
        <taxon>Zingiberaceae</taxon>
        <taxon>Zingiber</taxon>
    </lineage>
</organism>
<evidence type="ECO:0000313" key="4">
    <source>
        <dbReference type="EMBL" id="KAG6506895.1"/>
    </source>
</evidence>
<reference evidence="4 5" key="1">
    <citation type="submission" date="2020-08" db="EMBL/GenBank/DDBJ databases">
        <title>Plant Genome Project.</title>
        <authorList>
            <person name="Zhang R.-G."/>
        </authorList>
    </citation>
    <scope>NUCLEOTIDE SEQUENCE [LARGE SCALE GENOMIC DNA]</scope>
    <source>
        <tissue evidence="4">Rhizome</tissue>
    </source>
</reference>
<comment type="cofactor">
    <cofactor evidence="1">
        <name>L-ascorbate</name>
        <dbReference type="ChEBI" id="CHEBI:38290"/>
    </cofactor>
</comment>
<dbReference type="Pfam" id="PF14226">
    <property type="entry name" value="DIOX_N"/>
    <property type="match status" value="1"/>
</dbReference>
<feature type="domain" description="Fe2OG dioxygenase" evidence="3">
    <location>
        <begin position="190"/>
        <end position="289"/>
    </location>
</feature>
<proteinExistence type="inferred from homology"/>
<dbReference type="GO" id="GO:0046872">
    <property type="term" value="F:metal ion binding"/>
    <property type="evidence" value="ECO:0007669"/>
    <property type="project" value="UniProtKB-KW"/>
</dbReference>
<keyword evidence="5" id="KW-1185">Reference proteome</keyword>
<evidence type="ECO:0000313" key="5">
    <source>
        <dbReference type="Proteomes" id="UP000734854"/>
    </source>
</evidence>
<gene>
    <name evidence="4" type="ORF">ZIOFF_032227</name>
</gene>